<reference evidence="5 6" key="1">
    <citation type="journal article" date="2013" name="Genome Announc.">
        <title>Draft Genome Sequence of Rhizobium mesoamericanum STM3625, a Nitrogen-Fixing Symbiont of Mimosa pudica Isolated in French Guiana (South America).</title>
        <authorList>
            <person name="Moulin L."/>
            <person name="Mornico D."/>
            <person name="Melkonian R."/>
            <person name="Klonowska A."/>
        </authorList>
    </citation>
    <scope>NUCLEOTIDE SEQUENCE [LARGE SCALE GENOMIC DNA]</scope>
    <source>
        <strain evidence="5 6">STM3625</strain>
    </source>
</reference>
<keyword evidence="1" id="KW-0805">Transcription regulation</keyword>
<dbReference type="InterPro" id="IPR018060">
    <property type="entry name" value="HTH_AraC"/>
</dbReference>
<feature type="domain" description="HTH araC/xylS-type" evidence="4">
    <location>
        <begin position="202"/>
        <end position="297"/>
    </location>
</feature>
<dbReference type="HOGENOM" id="CLU_000445_88_4_5"/>
<dbReference type="STRING" id="1211777.BN77_p11285"/>
<dbReference type="PANTHER" id="PTHR46796:SF14">
    <property type="entry name" value="TRANSCRIPTIONAL REGULATORY PROTEIN"/>
    <property type="match status" value="1"/>
</dbReference>
<dbReference type="SUPFAM" id="SSF46689">
    <property type="entry name" value="Homeodomain-like"/>
    <property type="match status" value="1"/>
</dbReference>
<dbReference type="AlphaFoldDB" id="K0Q5J9"/>
<evidence type="ECO:0000313" key="6">
    <source>
        <dbReference type="Proteomes" id="UP000009319"/>
    </source>
</evidence>
<dbReference type="SMART" id="SM00342">
    <property type="entry name" value="HTH_ARAC"/>
    <property type="match status" value="1"/>
</dbReference>
<organism evidence="5 6">
    <name type="scientific">Rhizobium mesoamericanum STM3625</name>
    <dbReference type="NCBI Taxonomy" id="1211777"/>
    <lineage>
        <taxon>Bacteria</taxon>
        <taxon>Pseudomonadati</taxon>
        <taxon>Pseudomonadota</taxon>
        <taxon>Alphaproteobacteria</taxon>
        <taxon>Hyphomicrobiales</taxon>
        <taxon>Rhizobiaceae</taxon>
        <taxon>Rhizobium/Agrobacterium group</taxon>
        <taxon>Rhizobium</taxon>
    </lineage>
</organism>
<proteinExistence type="predicted"/>
<dbReference type="Proteomes" id="UP000009319">
    <property type="component" value="Unassembled WGS sequence"/>
</dbReference>
<evidence type="ECO:0000259" key="4">
    <source>
        <dbReference type="PROSITE" id="PS01124"/>
    </source>
</evidence>
<evidence type="ECO:0000256" key="1">
    <source>
        <dbReference type="ARBA" id="ARBA00023015"/>
    </source>
</evidence>
<dbReference type="PROSITE" id="PS01124">
    <property type="entry name" value="HTH_ARAC_FAMILY_2"/>
    <property type="match status" value="1"/>
</dbReference>
<evidence type="ECO:0000313" key="5">
    <source>
        <dbReference type="EMBL" id="CCM78599.1"/>
    </source>
</evidence>
<gene>
    <name evidence="5" type="ORF">BN77_p11285</name>
</gene>
<sequence>MQETGAYGERLRRTFKVARAPSLVAKTLKNARIAITEIRCDKANTGLSEPIAVEDAFLMTVQLRDVPAHDMFLDGKQIKTAFLPVGTTSFYDLRSSPVANSISAFNHISFYVPRAALTAITDKEGIPSVDAFNHNPGVGVQDPVMHNLVRAILPAFRSPGLANQLFVDHLTVAATAHAVRYHACAFRQTATRRKTLSYGEVSRAQEKLSEHLDGDLRLEELSDECGMSPLDFASAFEETVGGSVHAWRRDLRIERAKRLLVRGYEAREVAALLGYEQVSDFVGDFIRKVGTDPRSVH</sequence>
<keyword evidence="2" id="KW-0238">DNA-binding</keyword>
<name>K0Q5J9_9HYPH</name>
<dbReference type="GO" id="GO:0043565">
    <property type="term" value="F:sequence-specific DNA binding"/>
    <property type="evidence" value="ECO:0007669"/>
    <property type="project" value="InterPro"/>
</dbReference>
<keyword evidence="6" id="KW-1185">Reference proteome</keyword>
<dbReference type="InterPro" id="IPR009057">
    <property type="entry name" value="Homeodomain-like_sf"/>
</dbReference>
<dbReference type="EMBL" id="CANI01000039">
    <property type="protein sequence ID" value="CCM78599.1"/>
    <property type="molecule type" value="Genomic_DNA"/>
</dbReference>
<evidence type="ECO:0000256" key="2">
    <source>
        <dbReference type="ARBA" id="ARBA00023125"/>
    </source>
</evidence>
<dbReference type="InterPro" id="IPR050204">
    <property type="entry name" value="AraC_XylS_family_regulators"/>
</dbReference>
<dbReference type="PANTHER" id="PTHR46796">
    <property type="entry name" value="HTH-TYPE TRANSCRIPTIONAL ACTIVATOR RHAS-RELATED"/>
    <property type="match status" value="1"/>
</dbReference>
<dbReference type="RefSeq" id="WP_007537735.1">
    <property type="nucleotide sequence ID" value="NZ_HF536773.1"/>
</dbReference>
<protein>
    <recommendedName>
        <fullName evidence="4">HTH araC/xylS-type domain-containing protein</fullName>
    </recommendedName>
</protein>
<dbReference type="eggNOG" id="COG2207">
    <property type="taxonomic scope" value="Bacteria"/>
</dbReference>
<dbReference type="Pfam" id="PF12833">
    <property type="entry name" value="HTH_18"/>
    <property type="match status" value="1"/>
</dbReference>
<keyword evidence="3" id="KW-0804">Transcription</keyword>
<comment type="caution">
    <text evidence="5">The sequence shown here is derived from an EMBL/GenBank/DDBJ whole genome shotgun (WGS) entry which is preliminary data.</text>
</comment>
<dbReference type="Gene3D" id="1.10.10.60">
    <property type="entry name" value="Homeodomain-like"/>
    <property type="match status" value="1"/>
</dbReference>
<evidence type="ECO:0000256" key="3">
    <source>
        <dbReference type="ARBA" id="ARBA00023163"/>
    </source>
</evidence>
<accession>K0Q5J9</accession>
<dbReference type="GO" id="GO:0003700">
    <property type="term" value="F:DNA-binding transcription factor activity"/>
    <property type="evidence" value="ECO:0007669"/>
    <property type="project" value="InterPro"/>
</dbReference>